<dbReference type="Gene3D" id="1.20.1250.20">
    <property type="entry name" value="MFS general substrate transporter like domains"/>
    <property type="match status" value="2"/>
</dbReference>
<dbReference type="CDD" id="cd17393">
    <property type="entry name" value="MFS_MosC_like"/>
    <property type="match status" value="1"/>
</dbReference>
<feature type="transmembrane region" description="Helical" evidence="5">
    <location>
        <begin position="380"/>
        <end position="399"/>
    </location>
</feature>
<evidence type="ECO:0000256" key="5">
    <source>
        <dbReference type="SAM" id="Phobius"/>
    </source>
</evidence>
<proteinExistence type="predicted"/>
<feature type="transmembrane region" description="Helical" evidence="5">
    <location>
        <begin position="354"/>
        <end position="374"/>
    </location>
</feature>
<dbReference type="Proteomes" id="UP000783871">
    <property type="component" value="Unassembled WGS sequence"/>
</dbReference>
<feature type="transmembrane region" description="Helical" evidence="5">
    <location>
        <begin position="153"/>
        <end position="170"/>
    </location>
</feature>
<evidence type="ECO:0000313" key="8">
    <source>
        <dbReference type="Proteomes" id="UP000783871"/>
    </source>
</evidence>
<evidence type="ECO:0000256" key="3">
    <source>
        <dbReference type="ARBA" id="ARBA00022989"/>
    </source>
</evidence>
<dbReference type="PANTHER" id="PTHR23514">
    <property type="entry name" value="BYPASS OF STOP CODON PROTEIN 6"/>
    <property type="match status" value="1"/>
</dbReference>
<evidence type="ECO:0000256" key="1">
    <source>
        <dbReference type="ARBA" id="ARBA00004651"/>
    </source>
</evidence>
<dbReference type="InterPro" id="IPR036259">
    <property type="entry name" value="MFS_trans_sf"/>
</dbReference>
<dbReference type="InterPro" id="IPR020846">
    <property type="entry name" value="MFS_dom"/>
</dbReference>
<feature type="transmembrane region" description="Helical" evidence="5">
    <location>
        <begin position="263"/>
        <end position="283"/>
    </location>
</feature>
<feature type="transmembrane region" description="Helical" evidence="5">
    <location>
        <begin position="319"/>
        <end position="342"/>
    </location>
</feature>
<feature type="transmembrane region" description="Helical" evidence="5">
    <location>
        <begin position="83"/>
        <end position="106"/>
    </location>
</feature>
<feature type="transmembrane region" description="Helical" evidence="5">
    <location>
        <begin position="230"/>
        <end position="251"/>
    </location>
</feature>
<comment type="caution">
    <text evidence="7">The sequence shown here is derived from an EMBL/GenBank/DDBJ whole genome shotgun (WGS) entry which is preliminary data.</text>
</comment>
<keyword evidence="2 5" id="KW-0812">Transmembrane</keyword>
<feature type="transmembrane region" description="Helical" evidence="5">
    <location>
        <begin position="112"/>
        <end position="132"/>
    </location>
</feature>
<keyword evidence="4 5" id="KW-0472">Membrane</keyword>
<protein>
    <submittedName>
        <fullName evidence="7">MFS transporter</fullName>
    </submittedName>
</protein>
<dbReference type="Pfam" id="PF07690">
    <property type="entry name" value="MFS_1"/>
    <property type="match status" value="1"/>
</dbReference>
<accession>A0ABX0ZAA9</accession>
<evidence type="ECO:0000256" key="4">
    <source>
        <dbReference type="ARBA" id="ARBA00023136"/>
    </source>
</evidence>
<feature type="transmembrane region" description="Helical" evidence="5">
    <location>
        <begin position="18"/>
        <end position="40"/>
    </location>
</feature>
<dbReference type="SUPFAM" id="SSF103473">
    <property type="entry name" value="MFS general substrate transporter"/>
    <property type="match status" value="1"/>
</dbReference>
<evidence type="ECO:0000259" key="6">
    <source>
        <dbReference type="PROSITE" id="PS50850"/>
    </source>
</evidence>
<dbReference type="InterPro" id="IPR011701">
    <property type="entry name" value="MFS"/>
</dbReference>
<comment type="subcellular location">
    <subcellularLocation>
        <location evidence="1">Cell membrane</location>
        <topology evidence="1">Multi-pass membrane protein</topology>
    </subcellularLocation>
</comment>
<dbReference type="InterPro" id="IPR051788">
    <property type="entry name" value="MFS_Transporter"/>
</dbReference>
<feature type="transmembrane region" description="Helical" evidence="5">
    <location>
        <begin position="295"/>
        <end position="313"/>
    </location>
</feature>
<keyword evidence="3 5" id="KW-1133">Transmembrane helix</keyword>
<gene>
    <name evidence="7" type="ORF">HCJ94_21190</name>
</gene>
<reference evidence="7 8" key="1">
    <citation type="submission" date="2020-03" db="EMBL/GenBank/DDBJ databases">
        <title>WGS of actinomycetes isolated from Thailand.</title>
        <authorList>
            <person name="Thawai C."/>
        </authorList>
    </citation>
    <scope>NUCLEOTIDE SEQUENCE [LARGE SCALE GENOMIC DNA]</scope>
    <source>
        <strain evidence="7 8">HSS6-12</strain>
    </source>
</reference>
<sequence>MSSVTAPAPPTITPRSVLAARTGVAVVFALNGLAVASWFARVPAVRDALDLSAGRLGLLLLAMSAGAILAMPTSGLVAQRLGTARTVVLATLLVASGLTVAGVAAWSAGSLAGVALGLFALGYGSGTCDVAMNIEGAAVERRLGRTIMPRFHAAWSLGSVAGAGLGAGAARLGLPVAVHLALTAAVVLGGTVLGARAFLPAAETTPTADGVSPATRRRALLAAWREPRTLLIGLFVLVMAFAEGSANDWVAVAFVDGYDLSEAAGAAVFGVFVVGMTLGRTLGTLALDRWGRVRVLTATILLAVLGAGVAVLAGSGPVAVVGVALWGLGASLGFPVGMSAAADEEDRAPARVSVVAVIGYTAFLAGPPLLGLLGDRVGTLHALLVVPILLLPTLALVPATRPPAH</sequence>
<keyword evidence="8" id="KW-1185">Reference proteome</keyword>
<dbReference type="PANTHER" id="PTHR23514:SF13">
    <property type="entry name" value="INNER MEMBRANE PROTEIN YBJJ"/>
    <property type="match status" value="1"/>
</dbReference>
<dbReference type="RefSeq" id="WP_168002772.1">
    <property type="nucleotide sequence ID" value="NZ_JAATEO010000024.1"/>
</dbReference>
<organism evidence="7 8">
    <name type="scientific">Micromonospora thermarum</name>
    <dbReference type="NCBI Taxonomy" id="2720024"/>
    <lineage>
        <taxon>Bacteria</taxon>
        <taxon>Bacillati</taxon>
        <taxon>Actinomycetota</taxon>
        <taxon>Actinomycetes</taxon>
        <taxon>Micromonosporales</taxon>
        <taxon>Micromonosporaceae</taxon>
        <taxon>Micromonospora</taxon>
    </lineage>
</organism>
<feature type="transmembrane region" description="Helical" evidence="5">
    <location>
        <begin position="52"/>
        <end position="71"/>
    </location>
</feature>
<name>A0ABX0ZAA9_9ACTN</name>
<evidence type="ECO:0000313" key="7">
    <source>
        <dbReference type="EMBL" id="NJP34423.1"/>
    </source>
</evidence>
<feature type="transmembrane region" description="Helical" evidence="5">
    <location>
        <begin position="176"/>
        <end position="199"/>
    </location>
</feature>
<dbReference type="EMBL" id="JAATEO010000024">
    <property type="protein sequence ID" value="NJP34423.1"/>
    <property type="molecule type" value="Genomic_DNA"/>
</dbReference>
<evidence type="ECO:0000256" key="2">
    <source>
        <dbReference type="ARBA" id="ARBA00022692"/>
    </source>
</evidence>
<dbReference type="PROSITE" id="PS50850">
    <property type="entry name" value="MFS"/>
    <property type="match status" value="1"/>
</dbReference>
<feature type="domain" description="Major facilitator superfamily (MFS) profile" evidence="6">
    <location>
        <begin position="17"/>
        <end position="405"/>
    </location>
</feature>